<gene>
    <name evidence="1" type="primary">jg15446</name>
    <name evidence="1" type="ORF">PAEG_LOCUS21524</name>
</gene>
<protein>
    <submittedName>
        <fullName evidence="1">Jg15446 protein</fullName>
    </submittedName>
</protein>
<comment type="caution">
    <text evidence="1">The sequence shown here is derived from an EMBL/GenBank/DDBJ whole genome shotgun (WGS) entry which is preliminary data.</text>
</comment>
<name>A0A8S4S2M8_9NEOP</name>
<evidence type="ECO:0000313" key="2">
    <source>
        <dbReference type="Proteomes" id="UP000838756"/>
    </source>
</evidence>
<reference evidence="1" key="1">
    <citation type="submission" date="2022-03" db="EMBL/GenBank/DDBJ databases">
        <authorList>
            <person name="Lindestad O."/>
        </authorList>
    </citation>
    <scope>NUCLEOTIDE SEQUENCE</scope>
</reference>
<evidence type="ECO:0000313" key="1">
    <source>
        <dbReference type="EMBL" id="CAH2247243.1"/>
    </source>
</evidence>
<dbReference type="Proteomes" id="UP000838756">
    <property type="component" value="Unassembled WGS sequence"/>
</dbReference>
<proteinExistence type="predicted"/>
<feature type="non-terminal residue" evidence="1">
    <location>
        <position position="1"/>
    </location>
</feature>
<accession>A0A8S4S2M8</accession>
<keyword evidence="2" id="KW-1185">Reference proteome</keyword>
<dbReference type="EMBL" id="CAKXAJ010025957">
    <property type="protein sequence ID" value="CAH2247243.1"/>
    <property type="molecule type" value="Genomic_DNA"/>
</dbReference>
<sequence>NYLLLPSSVERS</sequence>
<organism evidence="1 2">
    <name type="scientific">Pararge aegeria aegeria</name>
    <dbReference type="NCBI Taxonomy" id="348720"/>
    <lineage>
        <taxon>Eukaryota</taxon>
        <taxon>Metazoa</taxon>
        <taxon>Ecdysozoa</taxon>
        <taxon>Arthropoda</taxon>
        <taxon>Hexapoda</taxon>
        <taxon>Insecta</taxon>
        <taxon>Pterygota</taxon>
        <taxon>Neoptera</taxon>
        <taxon>Endopterygota</taxon>
        <taxon>Lepidoptera</taxon>
        <taxon>Glossata</taxon>
        <taxon>Ditrysia</taxon>
        <taxon>Papilionoidea</taxon>
        <taxon>Nymphalidae</taxon>
        <taxon>Satyrinae</taxon>
        <taxon>Satyrini</taxon>
        <taxon>Parargina</taxon>
        <taxon>Pararge</taxon>
    </lineage>
</organism>